<dbReference type="EMBL" id="MH059636">
    <property type="protein sequence ID" value="AWD90343.1"/>
    <property type="molecule type" value="Genomic_DNA"/>
</dbReference>
<organism evidence="2 3">
    <name type="scientific">Erwinia phage Cronus</name>
    <dbReference type="NCBI Taxonomy" id="2163633"/>
    <lineage>
        <taxon>Viruses</taxon>
        <taxon>Duplodnaviria</taxon>
        <taxon>Heunggongvirae</taxon>
        <taxon>Uroviricota</taxon>
        <taxon>Caudoviricetes</taxon>
        <taxon>Pantevenvirales</taxon>
        <taxon>Straboviridae</taxon>
        <taxon>Tevenvirinae</taxon>
        <taxon>Risoevirus</taxon>
        <taxon>Risoevirus cronus</taxon>
        <taxon>Roskildevirus cronus</taxon>
    </lineage>
</organism>
<dbReference type="InterPro" id="IPR038341">
    <property type="entry name" value="UvsW.1-like_sf"/>
</dbReference>
<dbReference type="RefSeq" id="YP_010095142.1">
    <property type="nucleotide sequence ID" value="NC_055743.1"/>
</dbReference>
<evidence type="ECO:0000313" key="3">
    <source>
        <dbReference type="Proteomes" id="UP000246316"/>
    </source>
</evidence>
<keyword evidence="3" id="KW-1185">Reference proteome</keyword>
<dbReference type="Proteomes" id="UP000246316">
    <property type="component" value="Segment"/>
</dbReference>
<feature type="domain" description="UvsW.1" evidence="1">
    <location>
        <begin position="2"/>
        <end position="67"/>
    </location>
</feature>
<dbReference type="Gene3D" id="1.20.1280.210">
    <property type="match status" value="1"/>
</dbReference>
<evidence type="ECO:0000313" key="2">
    <source>
        <dbReference type="EMBL" id="AWD90343.1"/>
    </source>
</evidence>
<accession>A0A2S1GLX4</accession>
<protein>
    <submittedName>
        <fullName evidence="2">DNA helicase</fullName>
    </submittedName>
</protein>
<name>A0A2S1GLX4_9CAUD</name>
<dbReference type="GeneID" id="65112776"/>
<dbReference type="InterPro" id="IPR020975">
    <property type="entry name" value="UvsW.1_dom"/>
</dbReference>
<dbReference type="GO" id="GO:0004386">
    <property type="term" value="F:helicase activity"/>
    <property type="evidence" value="ECO:0007669"/>
    <property type="project" value="UniProtKB-KW"/>
</dbReference>
<proteinExistence type="predicted"/>
<keyword evidence="2" id="KW-0347">Helicase</keyword>
<dbReference type="KEGG" id="vg:65112776"/>
<evidence type="ECO:0000259" key="1">
    <source>
        <dbReference type="Pfam" id="PF11637"/>
    </source>
</evidence>
<dbReference type="Pfam" id="PF11637">
    <property type="entry name" value="UvsW-1"/>
    <property type="match status" value="1"/>
</dbReference>
<sequence length="76" mass="8807">MKNFEEFLYEADIQDFMGKVTSCQTKEGLKELEKYYTKRSKEAELKDTDDITLRDALAGRKAELEAADAEEDEESF</sequence>
<keyword evidence="2" id="KW-0378">Hydrolase</keyword>
<keyword evidence="2" id="KW-0547">Nucleotide-binding</keyword>
<reference evidence="2" key="1">
    <citation type="submission" date="2018-03" db="EMBL/GenBank/DDBJ databases">
        <title>Phage therapy in agriculture - a green tech approach to combat plant pathogenic bacteria.</title>
        <authorList>
            <person name="Carstens A.B."/>
            <person name="Djurhuus A.M."/>
            <person name="Hansen L.H."/>
        </authorList>
    </citation>
    <scope>NUCLEOTIDE SEQUENCE [LARGE SCALE GENOMIC DNA]</scope>
</reference>
<keyword evidence="2" id="KW-0067">ATP-binding</keyword>